<comment type="cofactor">
    <cofactor evidence="1 12">
        <name>pyridoxal 5'-phosphate</name>
        <dbReference type="ChEBI" id="CHEBI:597326"/>
    </cofactor>
</comment>
<dbReference type="InterPro" id="IPR050571">
    <property type="entry name" value="Class-IV_PLP-Dep_Aminotrnsfr"/>
</dbReference>
<organism evidence="13 14">
    <name type="scientific">Litorilituus sediminis</name>
    <dbReference type="NCBI Taxonomy" id="718192"/>
    <lineage>
        <taxon>Bacteria</taxon>
        <taxon>Pseudomonadati</taxon>
        <taxon>Pseudomonadota</taxon>
        <taxon>Gammaproteobacteria</taxon>
        <taxon>Alteromonadales</taxon>
        <taxon>Colwelliaceae</taxon>
        <taxon>Litorilituus</taxon>
    </lineage>
</organism>
<keyword evidence="5" id="KW-0289">Folate biosynthesis</keyword>
<dbReference type="KEGG" id="lsd:EMK97_01665"/>
<evidence type="ECO:0000256" key="11">
    <source>
        <dbReference type="RuleBase" id="RU004106"/>
    </source>
</evidence>
<dbReference type="Proteomes" id="UP000290244">
    <property type="component" value="Chromosome"/>
</dbReference>
<dbReference type="RefSeq" id="WP_130598840.1">
    <property type="nucleotide sequence ID" value="NZ_CP034759.1"/>
</dbReference>
<dbReference type="AlphaFoldDB" id="A0A4P6P539"/>
<dbReference type="Gene3D" id="3.30.470.10">
    <property type="match status" value="1"/>
</dbReference>
<dbReference type="InterPro" id="IPR043131">
    <property type="entry name" value="BCAT-like_N"/>
</dbReference>
<evidence type="ECO:0000256" key="9">
    <source>
        <dbReference type="ARBA" id="ARBA00049529"/>
    </source>
</evidence>
<dbReference type="PROSITE" id="PS00770">
    <property type="entry name" value="AA_TRANSFER_CLASS_4"/>
    <property type="match status" value="1"/>
</dbReference>
<evidence type="ECO:0000313" key="13">
    <source>
        <dbReference type="EMBL" id="QBG34537.1"/>
    </source>
</evidence>
<gene>
    <name evidence="13" type="primary">pabC</name>
    <name evidence="13" type="ORF">EMK97_01665</name>
</gene>
<dbReference type="EC" id="4.1.3.38" evidence="8 10"/>
<dbReference type="SUPFAM" id="SSF56752">
    <property type="entry name" value="D-aminoacid aminotransferase-like PLP-dependent enzymes"/>
    <property type="match status" value="1"/>
</dbReference>
<sequence>MIYCSINGVQSQDIAVGDRGLAYGDGVFTTAKIYQGKVQFLNQHVERLLTSCARLAINTQALGDITSNLMEVARAFELAVLKVIITSGSGGRGYSRQGLSATASNLIIMVFDFPKHYLTQVETGIDLADSVQKIGVNPMLEGIKHLNRLEQVLIRAELDNSVADDLVVTNIDNLVVETSSANLFYWQAGKLFTPKLNGSGVDGLMRQHILAQSKNCHIVDTRLSDIQAAEAMFTCNSVMGIMPVKSYNGKALSIQPSLQLRETIRC</sequence>
<keyword evidence="4 12" id="KW-0663">Pyridoxal phosphate</keyword>
<evidence type="ECO:0000256" key="8">
    <source>
        <dbReference type="ARBA" id="ARBA00035676"/>
    </source>
</evidence>
<dbReference type="InterPro" id="IPR043132">
    <property type="entry name" value="BCAT-like_C"/>
</dbReference>
<comment type="similarity">
    <text evidence="2 11">Belongs to the class-IV pyridoxal-phosphate-dependent aminotransferase family.</text>
</comment>
<name>A0A4P6P539_9GAMM</name>
<dbReference type="InterPro" id="IPR036038">
    <property type="entry name" value="Aminotransferase-like"/>
</dbReference>
<evidence type="ECO:0000256" key="7">
    <source>
        <dbReference type="ARBA" id="ARBA00035633"/>
    </source>
</evidence>
<evidence type="ECO:0000256" key="10">
    <source>
        <dbReference type="NCBIfam" id="TIGR03461"/>
    </source>
</evidence>
<dbReference type="NCBIfam" id="NF004761">
    <property type="entry name" value="PRK06092.1"/>
    <property type="match status" value="1"/>
</dbReference>
<dbReference type="GO" id="GO:0046656">
    <property type="term" value="P:folic acid biosynthetic process"/>
    <property type="evidence" value="ECO:0007669"/>
    <property type="project" value="UniProtKB-KW"/>
</dbReference>
<comment type="subunit">
    <text evidence="3">Homodimer.</text>
</comment>
<comment type="pathway">
    <text evidence="7">Cofactor biosynthesis; tetrahydrofolate biosynthesis; 4-aminobenzoate from chorismate: step 2/2.</text>
</comment>
<evidence type="ECO:0000313" key="14">
    <source>
        <dbReference type="Proteomes" id="UP000290244"/>
    </source>
</evidence>
<dbReference type="InterPro" id="IPR001544">
    <property type="entry name" value="Aminotrans_IV"/>
</dbReference>
<protein>
    <recommendedName>
        <fullName evidence="8 10">Aminodeoxychorismate lyase</fullName>
        <ecNumber evidence="8 10">4.1.3.38</ecNumber>
    </recommendedName>
</protein>
<dbReference type="EMBL" id="CP034759">
    <property type="protein sequence ID" value="QBG34537.1"/>
    <property type="molecule type" value="Genomic_DNA"/>
</dbReference>
<dbReference type="InterPro" id="IPR017824">
    <property type="entry name" value="Aminodeoxychorismate_lyase_IV"/>
</dbReference>
<evidence type="ECO:0000256" key="3">
    <source>
        <dbReference type="ARBA" id="ARBA00011738"/>
    </source>
</evidence>
<evidence type="ECO:0000256" key="6">
    <source>
        <dbReference type="ARBA" id="ARBA00023239"/>
    </source>
</evidence>
<dbReference type="GO" id="GO:0005829">
    <property type="term" value="C:cytosol"/>
    <property type="evidence" value="ECO:0007669"/>
    <property type="project" value="TreeGrafter"/>
</dbReference>
<evidence type="ECO:0000256" key="2">
    <source>
        <dbReference type="ARBA" id="ARBA00009320"/>
    </source>
</evidence>
<dbReference type="OrthoDB" id="9805628at2"/>
<dbReference type="PANTHER" id="PTHR42743">
    <property type="entry name" value="AMINO-ACID AMINOTRANSFERASE"/>
    <property type="match status" value="1"/>
</dbReference>
<keyword evidence="14" id="KW-1185">Reference proteome</keyword>
<proteinExistence type="inferred from homology"/>
<comment type="catalytic activity">
    <reaction evidence="9">
        <text>4-amino-4-deoxychorismate = 4-aminobenzoate + pyruvate + H(+)</text>
        <dbReference type="Rhea" id="RHEA:16201"/>
        <dbReference type="ChEBI" id="CHEBI:15361"/>
        <dbReference type="ChEBI" id="CHEBI:15378"/>
        <dbReference type="ChEBI" id="CHEBI:17836"/>
        <dbReference type="ChEBI" id="CHEBI:58406"/>
        <dbReference type="EC" id="4.1.3.38"/>
    </reaction>
</comment>
<dbReference type="Pfam" id="PF01063">
    <property type="entry name" value="Aminotran_4"/>
    <property type="match status" value="1"/>
</dbReference>
<dbReference type="Gene3D" id="3.20.10.10">
    <property type="entry name" value="D-amino Acid Aminotransferase, subunit A, domain 2"/>
    <property type="match status" value="1"/>
</dbReference>
<accession>A0A4P6P539</accession>
<keyword evidence="6 13" id="KW-0456">Lyase</keyword>
<dbReference type="InterPro" id="IPR018300">
    <property type="entry name" value="Aminotrans_IV_CS"/>
</dbReference>
<reference evidence="13 14" key="1">
    <citation type="submission" date="2018-12" db="EMBL/GenBank/DDBJ databases">
        <title>Complete genome of Litorilituus sediminis.</title>
        <authorList>
            <person name="Liu A."/>
            <person name="Rong J."/>
        </authorList>
    </citation>
    <scope>NUCLEOTIDE SEQUENCE [LARGE SCALE GENOMIC DNA]</scope>
    <source>
        <strain evidence="13 14">JCM 17549</strain>
    </source>
</reference>
<evidence type="ECO:0000256" key="4">
    <source>
        <dbReference type="ARBA" id="ARBA00022898"/>
    </source>
</evidence>
<dbReference type="NCBIfam" id="TIGR03461">
    <property type="entry name" value="pabC_Proteo"/>
    <property type="match status" value="1"/>
</dbReference>
<evidence type="ECO:0000256" key="1">
    <source>
        <dbReference type="ARBA" id="ARBA00001933"/>
    </source>
</evidence>
<dbReference type="GO" id="GO:0008153">
    <property type="term" value="P:4-aminobenzoate biosynthetic process"/>
    <property type="evidence" value="ECO:0007669"/>
    <property type="project" value="UniProtKB-UniRule"/>
</dbReference>
<evidence type="ECO:0000256" key="12">
    <source>
        <dbReference type="RuleBase" id="RU004516"/>
    </source>
</evidence>
<dbReference type="GO" id="GO:0008696">
    <property type="term" value="F:4-amino-4-deoxychorismate lyase activity"/>
    <property type="evidence" value="ECO:0007669"/>
    <property type="project" value="UniProtKB-UniRule"/>
</dbReference>
<dbReference type="PANTHER" id="PTHR42743:SF2">
    <property type="entry name" value="AMINODEOXYCHORISMATE LYASE"/>
    <property type="match status" value="1"/>
</dbReference>
<dbReference type="GO" id="GO:0030170">
    <property type="term" value="F:pyridoxal phosphate binding"/>
    <property type="evidence" value="ECO:0007669"/>
    <property type="project" value="InterPro"/>
</dbReference>
<evidence type="ECO:0000256" key="5">
    <source>
        <dbReference type="ARBA" id="ARBA00022909"/>
    </source>
</evidence>